<reference evidence="2" key="1">
    <citation type="journal article" date="2019" name="Int. J. Syst. Evol. Microbiol.">
        <title>The Global Catalogue of Microorganisms (GCM) 10K type strain sequencing project: providing services to taxonomists for standard genome sequencing and annotation.</title>
        <authorList>
            <consortium name="The Broad Institute Genomics Platform"/>
            <consortium name="The Broad Institute Genome Sequencing Center for Infectious Disease"/>
            <person name="Wu L."/>
            <person name="Ma J."/>
        </authorList>
    </citation>
    <scope>NUCLEOTIDE SEQUENCE [LARGE SCALE GENOMIC DNA]</scope>
    <source>
        <strain evidence="2">JCM 17338</strain>
    </source>
</reference>
<name>A0ABP7PCB6_9SPHI</name>
<organism evidence="1 2">
    <name type="scientific">Pedobacter ginsengiterrae</name>
    <dbReference type="NCBI Taxonomy" id="871696"/>
    <lineage>
        <taxon>Bacteria</taxon>
        <taxon>Pseudomonadati</taxon>
        <taxon>Bacteroidota</taxon>
        <taxon>Sphingobacteriia</taxon>
        <taxon>Sphingobacteriales</taxon>
        <taxon>Sphingobacteriaceae</taxon>
        <taxon>Pedobacter</taxon>
    </lineage>
</organism>
<keyword evidence="2" id="KW-1185">Reference proteome</keyword>
<dbReference type="InterPro" id="IPR052927">
    <property type="entry name" value="DCC_oxidoreductase"/>
</dbReference>
<comment type="caution">
    <text evidence="1">The sequence shown here is derived from an EMBL/GenBank/DDBJ whole genome shotgun (WGS) entry which is preliminary data.</text>
</comment>
<proteinExistence type="predicted"/>
<evidence type="ECO:0000313" key="1">
    <source>
        <dbReference type="EMBL" id="GAA3963299.1"/>
    </source>
</evidence>
<dbReference type="Pfam" id="PF04134">
    <property type="entry name" value="DCC1-like"/>
    <property type="match status" value="1"/>
</dbReference>
<dbReference type="InterPro" id="IPR007263">
    <property type="entry name" value="DCC1-like"/>
</dbReference>
<gene>
    <name evidence="1" type="ORF">GCM10022246_15570</name>
</gene>
<protein>
    <submittedName>
        <fullName evidence="1">Thiol-disulfide oxidoreductase DCC family protein</fullName>
    </submittedName>
</protein>
<sequence>MKAQPVIFFDGVCNLCNASVQFVIEHDQENYFKFSALQGDYAKVVLPKFNVNPSSLNSTLLLEDGKLYTKSSSALRVAKKLKGIWPLLYGFIIVPKFIRDWVYDLVAKNRYKWWGKQETCWVPTPALKNKFYD</sequence>
<dbReference type="Proteomes" id="UP001501081">
    <property type="component" value="Unassembled WGS sequence"/>
</dbReference>
<dbReference type="EMBL" id="BAABAK010000009">
    <property type="protein sequence ID" value="GAA3963299.1"/>
    <property type="molecule type" value="Genomic_DNA"/>
</dbReference>
<dbReference type="RefSeq" id="WP_316764000.1">
    <property type="nucleotide sequence ID" value="NZ_BAABAK010000009.1"/>
</dbReference>
<accession>A0ABP7PCB6</accession>
<dbReference type="PANTHER" id="PTHR33639">
    <property type="entry name" value="THIOL-DISULFIDE OXIDOREDUCTASE DCC"/>
    <property type="match status" value="1"/>
</dbReference>
<evidence type="ECO:0000313" key="2">
    <source>
        <dbReference type="Proteomes" id="UP001501081"/>
    </source>
</evidence>
<dbReference type="PANTHER" id="PTHR33639:SF2">
    <property type="entry name" value="DUF393 DOMAIN-CONTAINING PROTEIN"/>
    <property type="match status" value="1"/>
</dbReference>